<name>A0A7R9QHN3_9ACAR</name>
<comment type="similarity">
    <text evidence="2">Belongs to the G-protein coupled receptor 1 family.</text>
</comment>
<keyword evidence="4 10" id="KW-1133">Transmembrane helix</keyword>
<evidence type="ECO:0000256" key="10">
    <source>
        <dbReference type="SAM" id="Phobius"/>
    </source>
</evidence>
<dbReference type="PANTHER" id="PTHR24235">
    <property type="entry name" value="NEUROPEPTIDE Y RECEPTOR"/>
    <property type="match status" value="1"/>
</dbReference>
<evidence type="ECO:0000313" key="13">
    <source>
        <dbReference type="Proteomes" id="UP000728032"/>
    </source>
</evidence>
<dbReference type="PRINTS" id="PR00237">
    <property type="entry name" value="GPCRRHODOPSN"/>
</dbReference>
<dbReference type="PROSITE" id="PS50262">
    <property type="entry name" value="G_PROTEIN_RECEP_F1_2"/>
    <property type="match status" value="1"/>
</dbReference>
<evidence type="ECO:0000256" key="7">
    <source>
        <dbReference type="ARBA" id="ARBA00023170"/>
    </source>
</evidence>
<dbReference type="GO" id="GO:0005886">
    <property type="term" value="C:plasma membrane"/>
    <property type="evidence" value="ECO:0007669"/>
    <property type="project" value="TreeGrafter"/>
</dbReference>
<keyword evidence="6 10" id="KW-0472">Membrane</keyword>
<evidence type="ECO:0000256" key="2">
    <source>
        <dbReference type="ARBA" id="ARBA00010663"/>
    </source>
</evidence>
<feature type="compositionally biased region" description="Basic and acidic residues" evidence="9">
    <location>
        <begin position="214"/>
        <end position="224"/>
    </location>
</feature>
<evidence type="ECO:0000256" key="9">
    <source>
        <dbReference type="SAM" id="MobiDB-lite"/>
    </source>
</evidence>
<dbReference type="EMBL" id="OC917084">
    <property type="protein sequence ID" value="CAD7646097.1"/>
    <property type="molecule type" value="Genomic_DNA"/>
</dbReference>
<dbReference type="InterPro" id="IPR000276">
    <property type="entry name" value="GPCR_Rhodpsn"/>
</dbReference>
<keyword evidence="5" id="KW-0297">G-protein coupled receptor</keyword>
<reference evidence="12" key="1">
    <citation type="submission" date="2020-11" db="EMBL/GenBank/DDBJ databases">
        <authorList>
            <person name="Tran Van P."/>
        </authorList>
    </citation>
    <scope>NUCLEOTIDE SEQUENCE</scope>
</reference>
<feature type="domain" description="G-protein coupled receptors family 1 profile" evidence="11">
    <location>
        <begin position="1"/>
        <end position="139"/>
    </location>
</feature>
<dbReference type="Proteomes" id="UP000728032">
    <property type="component" value="Unassembled WGS sequence"/>
</dbReference>
<dbReference type="Gene3D" id="1.20.1070.10">
    <property type="entry name" value="Rhodopsin 7-helix transmembrane proteins"/>
    <property type="match status" value="1"/>
</dbReference>
<evidence type="ECO:0000256" key="5">
    <source>
        <dbReference type="ARBA" id="ARBA00023040"/>
    </source>
</evidence>
<evidence type="ECO:0000256" key="6">
    <source>
        <dbReference type="ARBA" id="ARBA00023136"/>
    </source>
</evidence>
<comment type="subcellular location">
    <subcellularLocation>
        <location evidence="1">Membrane</location>
        <topology evidence="1">Multi-pass membrane protein</topology>
    </subcellularLocation>
</comment>
<evidence type="ECO:0000256" key="1">
    <source>
        <dbReference type="ARBA" id="ARBA00004141"/>
    </source>
</evidence>
<feature type="transmembrane region" description="Helical" evidence="10">
    <location>
        <begin position="81"/>
        <end position="98"/>
    </location>
</feature>
<dbReference type="EMBL" id="CAJPVJ010002259">
    <property type="protein sequence ID" value="CAG2166023.1"/>
    <property type="molecule type" value="Genomic_DNA"/>
</dbReference>
<accession>A0A7R9QHN3</accession>
<dbReference type="GO" id="GO:0043005">
    <property type="term" value="C:neuron projection"/>
    <property type="evidence" value="ECO:0007669"/>
    <property type="project" value="TreeGrafter"/>
</dbReference>
<keyword evidence="3 10" id="KW-0812">Transmembrane</keyword>
<gene>
    <name evidence="12" type="ORF">ONB1V03_LOCUS5554</name>
</gene>
<dbReference type="SUPFAM" id="SSF81321">
    <property type="entry name" value="Family A G protein-coupled receptor-like"/>
    <property type="match status" value="1"/>
</dbReference>
<keyword evidence="8" id="KW-0807">Transducer</keyword>
<keyword evidence="13" id="KW-1185">Reference proteome</keyword>
<evidence type="ECO:0000256" key="8">
    <source>
        <dbReference type="ARBA" id="ARBA00023224"/>
    </source>
</evidence>
<dbReference type="PANTHER" id="PTHR24235:SF29">
    <property type="entry name" value="GH23382P"/>
    <property type="match status" value="1"/>
</dbReference>
<keyword evidence="7" id="KW-0675">Receptor</keyword>
<dbReference type="GO" id="GO:0008188">
    <property type="term" value="F:neuropeptide receptor activity"/>
    <property type="evidence" value="ECO:0007669"/>
    <property type="project" value="TreeGrafter"/>
</dbReference>
<feature type="transmembrane region" description="Helical" evidence="10">
    <location>
        <begin position="118"/>
        <end position="142"/>
    </location>
</feature>
<evidence type="ECO:0000313" key="12">
    <source>
        <dbReference type="EMBL" id="CAD7646097.1"/>
    </source>
</evidence>
<dbReference type="AlphaFoldDB" id="A0A7R9QHN3"/>
<evidence type="ECO:0000256" key="3">
    <source>
        <dbReference type="ARBA" id="ARBA00022692"/>
    </source>
</evidence>
<dbReference type="GO" id="GO:0042923">
    <property type="term" value="F:neuropeptide binding"/>
    <property type="evidence" value="ECO:0007669"/>
    <property type="project" value="TreeGrafter"/>
</dbReference>
<feature type="region of interest" description="Disordered" evidence="9">
    <location>
        <begin position="214"/>
        <end position="234"/>
    </location>
</feature>
<protein>
    <recommendedName>
        <fullName evidence="11">G-protein coupled receptors family 1 profile domain-containing protein</fullName>
    </recommendedName>
</protein>
<evidence type="ECO:0000259" key="11">
    <source>
        <dbReference type="PROSITE" id="PS50262"/>
    </source>
</evidence>
<dbReference type="InterPro" id="IPR017452">
    <property type="entry name" value="GPCR_Rhodpsn_7TM"/>
</dbReference>
<sequence>MGVQEYPEVPITYCEEEWTHDESRKAFGISTCVLQFIIPFVIITFCYVRVCGKLWDRARARPGSVSMRREEMERERTRKTNGMLISMVVIFVISWLPINCYNLVRDFYTPASYWRYSHAFFVLAHAVSMSSTCYNPFLYAWLNENFRKEFKQVLPCFRANCSTVAAMELRHRVIRTQCNGTELADNKTNNTNVLNAICVANDLNNTTEPLITHKTDVDQNDEKINGNAVEEDVQ</sequence>
<dbReference type="Pfam" id="PF00001">
    <property type="entry name" value="7tm_1"/>
    <property type="match status" value="1"/>
</dbReference>
<proteinExistence type="inferred from homology"/>
<feature type="transmembrane region" description="Helical" evidence="10">
    <location>
        <begin position="26"/>
        <end position="48"/>
    </location>
</feature>
<organism evidence="12">
    <name type="scientific">Oppiella nova</name>
    <dbReference type="NCBI Taxonomy" id="334625"/>
    <lineage>
        <taxon>Eukaryota</taxon>
        <taxon>Metazoa</taxon>
        <taxon>Ecdysozoa</taxon>
        <taxon>Arthropoda</taxon>
        <taxon>Chelicerata</taxon>
        <taxon>Arachnida</taxon>
        <taxon>Acari</taxon>
        <taxon>Acariformes</taxon>
        <taxon>Sarcoptiformes</taxon>
        <taxon>Oribatida</taxon>
        <taxon>Brachypylina</taxon>
        <taxon>Oppioidea</taxon>
        <taxon>Oppiidae</taxon>
        <taxon>Oppiella</taxon>
    </lineage>
</organism>
<dbReference type="OrthoDB" id="9046662at2759"/>
<evidence type="ECO:0000256" key="4">
    <source>
        <dbReference type="ARBA" id="ARBA00022989"/>
    </source>
</evidence>